<protein>
    <submittedName>
        <fullName evidence="1">Uncharacterized protein</fullName>
    </submittedName>
</protein>
<evidence type="ECO:0000313" key="2">
    <source>
        <dbReference type="Proteomes" id="UP000593567"/>
    </source>
</evidence>
<gene>
    <name evidence="1" type="ORF">EB796_006733</name>
</gene>
<organism evidence="1 2">
    <name type="scientific">Bugula neritina</name>
    <name type="common">Brown bryozoan</name>
    <name type="synonym">Sertularia neritina</name>
    <dbReference type="NCBI Taxonomy" id="10212"/>
    <lineage>
        <taxon>Eukaryota</taxon>
        <taxon>Metazoa</taxon>
        <taxon>Spiralia</taxon>
        <taxon>Lophotrochozoa</taxon>
        <taxon>Bryozoa</taxon>
        <taxon>Gymnolaemata</taxon>
        <taxon>Cheilostomatida</taxon>
        <taxon>Flustrina</taxon>
        <taxon>Buguloidea</taxon>
        <taxon>Bugulidae</taxon>
        <taxon>Bugula</taxon>
    </lineage>
</organism>
<dbReference type="AlphaFoldDB" id="A0A7J7K8K2"/>
<evidence type="ECO:0000313" key="1">
    <source>
        <dbReference type="EMBL" id="KAF6034959.1"/>
    </source>
</evidence>
<reference evidence="1" key="1">
    <citation type="submission" date="2020-06" db="EMBL/GenBank/DDBJ databases">
        <title>Draft genome of Bugula neritina, a colonial animal packing powerful symbionts and potential medicines.</title>
        <authorList>
            <person name="Rayko M."/>
        </authorList>
    </citation>
    <scope>NUCLEOTIDE SEQUENCE [LARGE SCALE GENOMIC DNA]</scope>
    <source>
        <strain evidence="1">Kwan_BN1</strain>
    </source>
</reference>
<proteinExistence type="predicted"/>
<comment type="caution">
    <text evidence="1">The sequence shown here is derived from an EMBL/GenBank/DDBJ whole genome shotgun (WGS) entry which is preliminary data.</text>
</comment>
<dbReference type="Proteomes" id="UP000593567">
    <property type="component" value="Unassembled WGS sequence"/>
</dbReference>
<dbReference type="EMBL" id="VXIV02000962">
    <property type="protein sequence ID" value="KAF6034959.1"/>
    <property type="molecule type" value="Genomic_DNA"/>
</dbReference>
<keyword evidence="2" id="KW-1185">Reference proteome</keyword>
<name>A0A7J7K8K2_BUGNE</name>
<accession>A0A7J7K8K2</accession>
<sequence>MLYTGAQGALPDIDISQLRYGISKDEVGHDVEDEPIYFDQTFIPKAENSVALKYENTDEKFEHDEL</sequence>